<organism evidence="1 2">
    <name type="scientific">Peronosclerospora sorghi</name>
    <dbReference type="NCBI Taxonomy" id="230839"/>
    <lineage>
        <taxon>Eukaryota</taxon>
        <taxon>Sar</taxon>
        <taxon>Stramenopiles</taxon>
        <taxon>Oomycota</taxon>
        <taxon>Peronosporomycetes</taxon>
        <taxon>Peronosporales</taxon>
        <taxon>Peronosporaceae</taxon>
        <taxon>Peronosclerospora</taxon>
    </lineage>
</organism>
<protein>
    <submittedName>
        <fullName evidence="1">Uncharacterized protein</fullName>
    </submittedName>
</protein>
<proteinExistence type="predicted"/>
<gene>
    <name evidence="1" type="ORF">PsorP6_015763</name>
</gene>
<comment type="caution">
    <text evidence="1">The sequence shown here is derived from an EMBL/GenBank/DDBJ whole genome shotgun (WGS) entry which is preliminary data.</text>
</comment>
<sequence length="512" mass="56972">MVDPKTALAIDAAPIAPYDDGDSTESEDLLDQDDTNVCESLVSHAVSKLVQKSAVVPPKTTARSHSVVQRALQLDEEAVIRSFRDVTSSKNDAVASMKDEKGGARKAGETSDAEYCKTCKGYLMPLVERTQLMHMAMLQHARDGALASRECGCCHILYPLVALTDESKSLSCSVPRCYMCHWTTQAAKKQNANGKDRNGMNESTLEMSKPEDRGDDEWCRRCKGKLPPLAARLEAMKAVVLEYKRQGQIGLPRSRQCKCCFITYPFRSLTVESRRVMCTTPKCYTCSPSAADEKMPIVNKHEANAKIAKKERKRARQGGDPHQCGTKRRSDDYDGDLMETEVCRCCLGTLVPLVKRLHRMKAAEKEHTGPGAPPSRQCACCRITYPLASMTAKSRNPNRTVPICLSCCKAGGAAIYEMLSVSTEFFQAYKAENPETAKQLVKKKNNGTLARLVELQRERMRARKSLPSPRCKSKETKKRKKALKYAATHLKARDAGKSARTRRLEGCTKKYR</sequence>
<name>A0ACC0WQU9_9STRA</name>
<keyword evidence="2" id="KW-1185">Reference proteome</keyword>
<evidence type="ECO:0000313" key="2">
    <source>
        <dbReference type="Proteomes" id="UP001163321"/>
    </source>
</evidence>
<dbReference type="EMBL" id="CM047589">
    <property type="protein sequence ID" value="KAI9920356.1"/>
    <property type="molecule type" value="Genomic_DNA"/>
</dbReference>
<dbReference type="Proteomes" id="UP001163321">
    <property type="component" value="Chromosome 10"/>
</dbReference>
<reference evidence="1 2" key="1">
    <citation type="journal article" date="2022" name="bioRxiv">
        <title>The genome of the oomycete Peronosclerospora sorghi, a cosmopolitan pathogen of maize and sorghum, is inflated with dispersed pseudogenes.</title>
        <authorList>
            <person name="Fletcher K."/>
            <person name="Martin F."/>
            <person name="Isakeit T."/>
            <person name="Cavanaugh K."/>
            <person name="Magill C."/>
            <person name="Michelmore R."/>
        </authorList>
    </citation>
    <scope>NUCLEOTIDE SEQUENCE [LARGE SCALE GENOMIC DNA]</scope>
    <source>
        <strain evidence="1">P6</strain>
    </source>
</reference>
<evidence type="ECO:0000313" key="1">
    <source>
        <dbReference type="EMBL" id="KAI9920356.1"/>
    </source>
</evidence>
<accession>A0ACC0WQU9</accession>